<proteinExistence type="predicted"/>
<dbReference type="EMBL" id="CP022163">
    <property type="protein sequence ID" value="ATB28395.1"/>
    <property type="molecule type" value="Genomic_DNA"/>
</dbReference>
<evidence type="ECO:0000313" key="1">
    <source>
        <dbReference type="EMBL" id="ATB28395.1"/>
    </source>
</evidence>
<name>A0A250I9H6_9BACT</name>
<protein>
    <recommendedName>
        <fullName evidence="3">DUF2381 family protein</fullName>
    </recommendedName>
</protein>
<dbReference type="Pfam" id="PF09544">
    <property type="entry name" value="DUF2381"/>
    <property type="match status" value="1"/>
</dbReference>
<evidence type="ECO:0008006" key="3">
    <source>
        <dbReference type="Google" id="ProtNLM"/>
    </source>
</evidence>
<keyword evidence="2" id="KW-1185">Reference proteome</keyword>
<dbReference type="KEGG" id="mbd:MEBOL_001842"/>
<sequence length="292" mass="31526">MPSEASEQVPLASCESGTRYIELEADAPDKEHVVCIRPDISTNVFFDAKVARVELAFRERFQVLVGEAGLGLLPMPAFRDGDRVPVTIFFGDGAAPASVTFLLVIHPYEAERQVMVFRHPRTLASYRQGERQARAEVQQCLEENARLQSERSGQDGLTALIAHAWMSQNGVVARLITSDVIQRSGGSLAAEKIISYRTAGPSGLGRVAVQVKLRNQGVVAWTLVGAALVNSRNASLSGLTVWPREPIPPGESRDITVEMDATENEARGTFTLKLWAGEAGAGGVSLNGVTFP</sequence>
<dbReference type="NCBIfam" id="TIGR02268">
    <property type="entry name" value="Myxococcus xanthus paralogous family TIGR02268"/>
    <property type="match status" value="1"/>
</dbReference>
<dbReference type="InterPro" id="IPR011754">
    <property type="entry name" value="Mxa_paralog_2268"/>
</dbReference>
<dbReference type="Proteomes" id="UP000217289">
    <property type="component" value="Chromosome"/>
</dbReference>
<organism evidence="1 2">
    <name type="scientific">Melittangium boletus DSM 14713</name>
    <dbReference type="NCBI Taxonomy" id="1294270"/>
    <lineage>
        <taxon>Bacteria</taxon>
        <taxon>Pseudomonadati</taxon>
        <taxon>Myxococcota</taxon>
        <taxon>Myxococcia</taxon>
        <taxon>Myxococcales</taxon>
        <taxon>Cystobacterineae</taxon>
        <taxon>Archangiaceae</taxon>
        <taxon>Melittangium</taxon>
    </lineage>
</organism>
<gene>
    <name evidence="1" type="ORF">MEBOL_001842</name>
</gene>
<reference evidence="1 2" key="1">
    <citation type="submission" date="2017-06" db="EMBL/GenBank/DDBJ databases">
        <authorList>
            <person name="Kim H.J."/>
            <person name="Triplett B.A."/>
        </authorList>
    </citation>
    <scope>NUCLEOTIDE SEQUENCE [LARGE SCALE GENOMIC DNA]</scope>
    <source>
        <strain evidence="1 2">DSM 14713</strain>
    </source>
</reference>
<accession>A0A250I9H6</accession>
<evidence type="ECO:0000313" key="2">
    <source>
        <dbReference type="Proteomes" id="UP000217289"/>
    </source>
</evidence>
<dbReference type="AlphaFoldDB" id="A0A250I9H6"/>